<evidence type="ECO:0000256" key="1">
    <source>
        <dbReference type="SAM" id="MobiDB-lite"/>
    </source>
</evidence>
<dbReference type="AlphaFoldDB" id="A0A1F6NUN6"/>
<evidence type="ECO:0000256" key="2">
    <source>
        <dbReference type="SAM" id="Phobius"/>
    </source>
</evidence>
<feature type="signal peptide" evidence="3">
    <location>
        <begin position="1"/>
        <end position="32"/>
    </location>
</feature>
<comment type="caution">
    <text evidence="4">The sequence shown here is derived from an EMBL/GenBank/DDBJ whole genome shotgun (WGS) entry which is preliminary data.</text>
</comment>
<dbReference type="STRING" id="1798704.A3J93_03900"/>
<protein>
    <submittedName>
        <fullName evidence="4">Uncharacterized protein</fullName>
    </submittedName>
</protein>
<keyword evidence="2" id="KW-0472">Membrane</keyword>
<sequence>MFFPQTKTINKKIFILILGVIFLGVHVSPANAETTPVNAGFVNGIWYSQSQFFANDNIRIYTAFQNNSGFDLIGKIQFSDNDKIISETNFESIGGQLIQKWTDWKVEAGNHNIKVKIVDAKKSLPGKTPEPIELPPSAQSITNAQEIDHDTDDDKIGNATDPDDDNDRVSDIEEIKNGTDPLVTDEEKSVENIIETKIAETAVENITQKITDIFQNTKQTANETETSEPTKSFLPSTIADKISFATSPINTGVIGQVAAVLEEKRAETKKIIESGQNNEPIFWQTLSKLSEKYPPAEGIAKILPSGAQIQYRVIAILAFIFKTPWALLLSGLALLAFLWKLTKIFA</sequence>
<name>A0A1F6NUN6_9BACT</name>
<accession>A0A1F6NUN6</accession>
<feature type="chain" id="PRO_5009525839" evidence="3">
    <location>
        <begin position="33"/>
        <end position="346"/>
    </location>
</feature>
<keyword evidence="2" id="KW-1133">Transmembrane helix</keyword>
<organism evidence="4 5">
    <name type="scientific">Candidatus Magasanikbacteria bacterium RIFOXYC2_FULL_42_28</name>
    <dbReference type="NCBI Taxonomy" id="1798704"/>
    <lineage>
        <taxon>Bacteria</taxon>
        <taxon>Candidatus Magasanikiibacteriota</taxon>
    </lineage>
</organism>
<reference evidence="4 5" key="1">
    <citation type="journal article" date="2016" name="Nat. Commun.">
        <title>Thousands of microbial genomes shed light on interconnected biogeochemical processes in an aquifer system.</title>
        <authorList>
            <person name="Anantharaman K."/>
            <person name="Brown C.T."/>
            <person name="Hug L.A."/>
            <person name="Sharon I."/>
            <person name="Castelle C.J."/>
            <person name="Probst A.J."/>
            <person name="Thomas B.C."/>
            <person name="Singh A."/>
            <person name="Wilkins M.J."/>
            <person name="Karaoz U."/>
            <person name="Brodie E.L."/>
            <person name="Williams K.H."/>
            <person name="Hubbard S.S."/>
            <person name="Banfield J.F."/>
        </authorList>
    </citation>
    <scope>NUCLEOTIDE SEQUENCE [LARGE SCALE GENOMIC DNA]</scope>
</reference>
<keyword evidence="3" id="KW-0732">Signal</keyword>
<feature type="compositionally biased region" description="Basic and acidic residues" evidence="1">
    <location>
        <begin position="146"/>
        <end position="156"/>
    </location>
</feature>
<feature type="region of interest" description="Disordered" evidence="1">
    <location>
        <begin position="145"/>
        <end position="170"/>
    </location>
</feature>
<evidence type="ECO:0000313" key="4">
    <source>
        <dbReference type="EMBL" id="OGH87635.1"/>
    </source>
</evidence>
<gene>
    <name evidence="4" type="ORF">A3J93_03900</name>
</gene>
<dbReference type="Proteomes" id="UP000177907">
    <property type="component" value="Unassembled WGS sequence"/>
</dbReference>
<keyword evidence="2" id="KW-0812">Transmembrane</keyword>
<evidence type="ECO:0000256" key="3">
    <source>
        <dbReference type="SAM" id="SignalP"/>
    </source>
</evidence>
<dbReference type="EMBL" id="MFQZ01000010">
    <property type="protein sequence ID" value="OGH87635.1"/>
    <property type="molecule type" value="Genomic_DNA"/>
</dbReference>
<proteinExistence type="predicted"/>
<evidence type="ECO:0000313" key="5">
    <source>
        <dbReference type="Proteomes" id="UP000177907"/>
    </source>
</evidence>
<feature type="transmembrane region" description="Helical" evidence="2">
    <location>
        <begin position="313"/>
        <end position="339"/>
    </location>
</feature>